<gene>
    <name evidence="2" type="ORF">NSU_0330</name>
</gene>
<dbReference type="KEGG" id="npn:JI59_18450"/>
<name>G6E7J5_9SPHN</name>
<dbReference type="OrthoDB" id="7597092at2"/>
<dbReference type="EMBL" id="AGFM01000006">
    <property type="protein sequence ID" value="EHJ62818.1"/>
    <property type="molecule type" value="Genomic_DNA"/>
</dbReference>
<keyword evidence="1" id="KW-0175">Coiled coil</keyword>
<evidence type="ECO:0000313" key="2">
    <source>
        <dbReference type="EMBL" id="EHJ62818.1"/>
    </source>
</evidence>
<sequence>MAKFTNHARGPRGISLKDGTIKWLEPGQSIDLKQADIVEPLPDLGKASEAAVDTGAIDELKARVTALTKQVEDLTKERDELAHDKDALTKQVEDLTKPSK</sequence>
<dbReference type="eggNOG" id="ENOG5031FTB">
    <property type="taxonomic scope" value="Bacteria"/>
</dbReference>
<evidence type="ECO:0000313" key="3">
    <source>
        <dbReference type="Proteomes" id="UP000004030"/>
    </source>
</evidence>
<dbReference type="AlphaFoldDB" id="G6E7J5"/>
<dbReference type="RefSeq" id="WP_007011247.1">
    <property type="nucleotide sequence ID" value="NZ_AGFM01000006.1"/>
</dbReference>
<evidence type="ECO:0000256" key="1">
    <source>
        <dbReference type="SAM" id="Coils"/>
    </source>
</evidence>
<dbReference type="Gene3D" id="1.20.5.1700">
    <property type="match status" value="1"/>
</dbReference>
<dbReference type="PATRIC" id="fig|1088721.3.peg.326"/>
<protein>
    <submittedName>
        <fullName evidence="2">Uncharacterized protein</fullName>
    </submittedName>
</protein>
<proteinExistence type="predicted"/>
<dbReference type="STRING" id="1088721.JI59_18450"/>
<organism evidence="2 3">
    <name type="scientific">Novosphingobium pentaromativorans US6-1</name>
    <dbReference type="NCBI Taxonomy" id="1088721"/>
    <lineage>
        <taxon>Bacteria</taxon>
        <taxon>Pseudomonadati</taxon>
        <taxon>Pseudomonadota</taxon>
        <taxon>Alphaproteobacteria</taxon>
        <taxon>Sphingomonadales</taxon>
        <taxon>Sphingomonadaceae</taxon>
        <taxon>Novosphingobium</taxon>
    </lineage>
</organism>
<keyword evidence="3" id="KW-1185">Reference proteome</keyword>
<reference evidence="2 3" key="1">
    <citation type="journal article" date="2012" name="J. Bacteriol.">
        <title>Genome sequence of benzo(a)pyrene-degrading bacterium Novosphingobium pentaromativorans US6-1.</title>
        <authorList>
            <person name="Luo Y.R."/>
            <person name="Kang S.G."/>
            <person name="Kim S.J."/>
            <person name="Kim M.R."/>
            <person name="Li N."/>
            <person name="Lee J.H."/>
            <person name="Kwon K.K."/>
        </authorList>
    </citation>
    <scope>NUCLEOTIDE SEQUENCE [LARGE SCALE GENOMIC DNA]</scope>
    <source>
        <strain evidence="2 3">US6-1</strain>
    </source>
</reference>
<accession>G6E7J5</accession>
<feature type="coiled-coil region" evidence="1">
    <location>
        <begin position="57"/>
        <end position="91"/>
    </location>
</feature>
<dbReference type="Proteomes" id="UP000004030">
    <property type="component" value="Unassembled WGS sequence"/>
</dbReference>
<comment type="caution">
    <text evidence="2">The sequence shown here is derived from an EMBL/GenBank/DDBJ whole genome shotgun (WGS) entry which is preliminary data.</text>
</comment>